<sequence length="173" mass="18728">MGVFDESKCDCCVCPMQCVLEELEGQDVNFATTTGPPNFSITIIDVDNFIAFTSNGNIPICQFTGVVPVDPTITVNIKKQIKKSKGKCACCEDPMTNLLISLKGQSVQIEFIDGISGGIVTEIGEGIVILENNTAISTCAITRVIPFRPRQINDQSSFSGFRQLKKDTTPPTT</sequence>
<evidence type="ECO:0000313" key="1">
    <source>
        <dbReference type="EMBL" id="MDP5275098.1"/>
    </source>
</evidence>
<proteinExistence type="predicted"/>
<keyword evidence="2" id="KW-1185">Reference proteome</keyword>
<comment type="caution">
    <text evidence="1">The sequence shown here is derived from an EMBL/GenBank/DDBJ whole genome shotgun (WGS) entry which is preliminary data.</text>
</comment>
<dbReference type="RefSeq" id="WP_305992410.1">
    <property type="nucleotide sequence ID" value="NZ_JAVAMP010000006.1"/>
</dbReference>
<protein>
    <recommendedName>
        <fullName evidence="3">Spore coat protein</fullName>
    </recommendedName>
</protein>
<organism evidence="1 2">
    <name type="scientific">Chengkuizengella axinellae</name>
    <dbReference type="NCBI Taxonomy" id="3064388"/>
    <lineage>
        <taxon>Bacteria</taxon>
        <taxon>Bacillati</taxon>
        <taxon>Bacillota</taxon>
        <taxon>Bacilli</taxon>
        <taxon>Bacillales</taxon>
        <taxon>Paenibacillaceae</taxon>
        <taxon>Chengkuizengella</taxon>
    </lineage>
</organism>
<evidence type="ECO:0008006" key="3">
    <source>
        <dbReference type="Google" id="ProtNLM"/>
    </source>
</evidence>
<accession>A0ABT9J0U0</accession>
<name>A0ABT9J0U0_9BACL</name>
<dbReference type="Proteomes" id="UP001231941">
    <property type="component" value="Unassembled WGS sequence"/>
</dbReference>
<gene>
    <name evidence="1" type="ORF">Q5Y73_13350</name>
</gene>
<dbReference type="EMBL" id="JAVAMP010000006">
    <property type="protein sequence ID" value="MDP5275098.1"/>
    <property type="molecule type" value="Genomic_DNA"/>
</dbReference>
<evidence type="ECO:0000313" key="2">
    <source>
        <dbReference type="Proteomes" id="UP001231941"/>
    </source>
</evidence>
<reference evidence="1 2" key="1">
    <citation type="submission" date="2023-08" db="EMBL/GenBank/DDBJ databases">
        <authorList>
            <person name="Park J.-S."/>
        </authorList>
    </citation>
    <scope>NUCLEOTIDE SEQUENCE [LARGE SCALE GENOMIC DNA]</scope>
    <source>
        <strain evidence="1 2">2205SS18-9</strain>
    </source>
</reference>